<evidence type="ECO:0000256" key="1">
    <source>
        <dbReference type="ARBA" id="ARBA00004141"/>
    </source>
</evidence>
<evidence type="ECO:0000256" key="3">
    <source>
        <dbReference type="ARBA" id="ARBA00022448"/>
    </source>
</evidence>
<evidence type="ECO:0000256" key="6">
    <source>
        <dbReference type="ARBA" id="ARBA00022781"/>
    </source>
</evidence>
<evidence type="ECO:0000256" key="8">
    <source>
        <dbReference type="ARBA" id="ARBA00023065"/>
    </source>
</evidence>
<keyword evidence="7 11" id="KW-1133">Transmembrane helix</keyword>
<dbReference type="SUPFAM" id="SSF81336">
    <property type="entry name" value="F1F0 ATP synthase subunit A"/>
    <property type="match status" value="1"/>
</dbReference>
<comment type="subcellular location">
    <subcellularLocation>
        <location evidence="1">Membrane</location>
        <topology evidence="1">Multi-pass membrane protein</topology>
    </subcellularLocation>
</comment>
<dbReference type="InterPro" id="IPR045082">
    <property type="entry name" value="ATP_syn_F0_a_bact/chloroplast"/>
</dbReference>
<dbReference type="GO" id="GO:0016787">
    <property type="term" value="F:hydrolase activity"/>
    <property type="evidence" value="ECO:0007669"/>
    <property type="project" value="UniProtKB-KW"/>
</dbReference>
<evidence type="ECO:0000256" key="2">
    <source>
        <dbReference type="ARBA" id="ARBA00006810"/>
    </source>
</evidence>
<keyword evidence="10" id="KW-0066">ATP synthesis</keyword>
<gene>
    <name evidence="12" type="ORF">MNBD_DELTA02-168</name>
</gene>
<dbReference type="InterPro" id="IPR000568">
    <property type="entry name" value="ATP_synth_F0_asu"/>
</dbReference>
<dbReference type="PANTHER" id="PTHR42823">
    <property type="entry name" value="ATP SYNTHASE SUBUNIT A, CHLOROPLASTIC"/>
    <property type="match status" value="1"/>
</dbReference>
<dbReference type="EMBL" id="UOEZ01000034">
    <property type="protein sequence ID" value="VAW35901.1"/>
    <property type="molecule type" value="Genomic_DNA"/>
</dbReference>
<dbReference type="InterPro" id="IPR035908">
    <property type="entry name" value="F0_ATP_A_sf"/>
</dbReference>
<evidence type="ECO:0000256" key="11">
    <source>
        <dbReference type="SAM" id="Phobius"/>
    </source>
</evidence>
<comment type="similarity">
    <text evidence="2">Belongs to the ATPase A chain family.</text>
</comment>
<evidence type="ECO:0000256" key="10">
    <source>
        <dbReference type="ARBA" id="ARBA00023310"/>
    </source>
</evidence>
<dbReference type="GO" id="GO:0005886">
    <property type="term" value="C:plasma membrane"/>
    <property type="evidence" value="ECO:0007669"/>
    <property type="project" value="TreeGrafter"/>
</dbReference>
<keyword evidence="6" id="KW-0375">Hydrogen ion transport</keyword>
<accession>A0A3B0UYD7</accession>
<feature type="transmembrane region" description="Helical" evidence="11">
    <location>
        <begin position="12"/>
        <end position="32"/>
    </location>
</feature>
<evidence type="ECO:0000256" key="5">
    <source>
        <dbReference type="ARBA" id="ARBA00022692"/>
    </source>
</evidence>
<proteinExistence type="inferred from homology"/>
<feature type="non-terminal residue" evidence="12">
    <location>
        <position position="1"/>
    </location>
</feature>
<evidence type="ECO:0000313" key="12">
    <source>
        <dbReference type="EMBL" id="VAW35901.1"/>
    </source>
</evidence>
<name>A0A3B0UYD7_9ZZZZ</name>
<dbReference type="AlphaFoldDB" id="A0A3B0UYD7"/>
<dbReference type="EC" id="3.6.3.14" evidence="12"/>
<evidence type="ECO:0000256" key="4">
    <source>
        <dbReference type="ARBA" id="ARBA00022547"/>
    </source>
</evidence>
<dbReference type="GO" id="GO:0042777">
    <property type="term" value="P:proton motive force-driven plasma membrane ATP synthesis"/>
    <property type="evidence" value="ECO:0007669"/>
    <property type="project" value="TreeGrafter"/>
</dbReference>
<dbReference type="PANTHER" id="PTHR42823:SF3">
    <property type="entry name" value="ATP SYNTHASE SUBUNIT A, CHLOROPLASTIC"/>
    <property type="match status" value="1"/>
</dbReference>
<evidence type="ECO:0000256" key="7">
    <source>
        <dbReference type="ARBA" id="ARBA00022989"/>
    </source>
</evidence>
<dbReference type="GO" id="GO:0045259">
    <property type="term" value="C:proton-transporting ATP synthase complex"/>
    <property type="evidence" value="ECO:0007669"/>
    <property type="project" value="UniProtKB-KW"/>
</dbReference>
<sequence>FSLSLRLWANMMSHEQVVTVLLILMPIAYPLLAFSTVLGILVIVIQAFVFTLLTMAYLGGALEEAH</sequence>
<keyword evidence="4" id="KW-0138">CF(0)</keyword>
<dbReference type="GO" id="GO:0046933">
    <property type="term" value="F:proton-transporting ATP synthase activity, rotational mechanism"/>
    <property type="evidence" value="ECO:0007669"/>
    <property type="project" value="TreeGrafter"/>
</dbReference>
<reference evidence="12" key="1">
    <citation type="submission" date="2018-06" db="EMBL/GenBank/DDBJ databases">
        <authorList>
            <person name="Zhirakovskaya E."/>
        </authorList>
    </citation>
    <scope>NUCLEOTIDE SEQUENCE</scope>
</reference>
<keyword evidence="8" id="KW-0406">Ion transport</keyword>
<organism evidence="12">
    <name type="scientific">hydrothermal vent metagenome</name>
    <dbReference type="NCBI Taxonomy" id="652676"/>
    <lineage>
        <taxon>unclassified sequences</taxon>
        <taxon>metagenomes</taxon>
        <taxon>ecological metagenomes</taxon>
    </lineage>
</organism>
<keyword evidence="12" id="KW-0378">Hydrolase</keyword>
<feature type="transmembrane region" description="Helical" evidence="11">
    <location>
        <begin position="38"/>
        <end position="58"/>
    </location>
</feature>
<evidence type="ECO:0000256" key="9">
    <source>
        <dbReference type="ARBA" id="ARBA00023136"/>
    </source>
</evidence>
<dbReference type="Gene3D" id="1.20.120.220">
    <property type="entry name" value="ATP synthase, F0 complex, subunit A"/>
    <property type="match status" value="1"/>
</dbReference>
<protein>
    <submittedName>
        <fullName evidence="12">ATP synthase F0 sector subunit a</fullName>
        <ecNumber evidence="12">3.6.3.14</ecNumber>
    </submittedName>
</protein>
<keyword evidence="9 11" id="KW-0472">Membrane</keyword>
<keyword evidence="5 11" id="KW-0812">Transmembrane</keyword>
<keyword evidence="3" id="KW-0813">Transport</keyword>
<dbReference type="Pfam" id="PF00119">
    <property type="entry name" value="ATP-synt_A"/>
    <property type="match status" value="1"/>
</dbReference>